<dbReference type="KEGG" id="hdf:AArcSl_0626"/>
<evidence type="ECO:0000313" key="2">
    <source>
        <dbReference type="Proteomes" id="UP000263012"/>
    </source>
</evidence>
<dbReference type="RefSeq" id="WP_119814913.1">
    <property type="nucleotide sequence ID" value="NZ_CP025066.1"/>
</dbReference>
<gene>
    <name evidence="1" type="ORF">AArcSl_0626</name>
</gene>
<dbReference type="EMBL" id="CP025066">
    <property type="protein sequence ID" value="AUX08276.1"/>
    <property type="molecule type" value="Genomic_DNA"/>
</dbReference>
<dbReference type="Pfam" id="PF21811">
    <property type="entry name" value="RdfA"/>
    <property type="match status" value="1"/>
</dbReference>
<proteinExistence type="predicted"/>
<keyword evidence="2" id="KW-1185">Reference proteome</keyword>
<dbReference type="AlphaFoldDB" id="A0A343TGQ4"/>
<dbReference type="OrthoDB" id="304916at2157"/>
<name>A0A343TGQ4_9EURY</name>
<evidence type="ECO:0000313" key="1">
    <source>
        <dbReference type="EMBL" id="AUX08276.1"/>
    </source>
</evidence>
<protein>
    <submittedName>
        <fullName evidence="1">Uncharacterized protein</fullName>
    </submittedName>
</protein>
<reference evidence="2" key="1">
    <citation type="submission" date="2017-11" db="EMBL/GenBank/DDBJ databases">
        <title>Phenotypic and genomic properties of facultatively anaerobic sulfur-reducing natronoarchaea from hypersaline soda lakes.</title>
        <authorList>
            <person name="Sorokin D.Y."/>
            <person name="Kublanov I.V."/>
            <person name="Roman P."/>
            <person name="Sinninghe Damste J.S."/>
            <person name="Golyshin P.N."/>
            <person name="Rojo D."/>
            <person name="Ciordia S."/>
            <person name="Mena M.D.C."/>
            <person name="Ferrer M."/>
            <person name="Messina E."/>
            <person name="Smedile F."/>
            <person name="La Spada G."/>
            <person name="La Cono V."/>
            <person name="Yakimov M.M."/>
        </authorList>
    </citation>
    <scope>NUCLEOTIDE SEQUENCE [LARGE SCALE GENOMIC DNA]</scope>
    <source>
        <strain evidence="2">AArc-Sl</strain>
    </source>
</reference>
<dbReference type="Proteomes" id="UP000263012">
    <property type="component" value="Chromosome"/>
</dbReference>
<sequence length="203" mass="22931">MGTETADRPDSKVARVIEEYDLDGWGDRLEAEWLGIDGERTSLRDLADQFNRAVLEATLRDAGVVAIEYDVESTYRILTDEDVPRADVLRKERELEREGIDVDDLRGDFVTHQAVHSYLRDYREAELENRSIDPEQKVETLQRLEGRTAAVAQSTLDGLVRSGEVTDREYELFVEVRAVCEECGRDYALVDLVRDGGCGCDAG</sequence>
<dbReference type="GeneID" id="37876963"/>
<organism evidence="1 2">
    <name type="scientific">Halalkaliarchaeum desulfuricum</name>
    <dbReference type="NCBI Taxonomy" id="2055893"/>
    <lineage>
        <taxon>Archaea</taxon>
        <taxon>Methanobacteriati</taxon>
        <taxon>Methanobacteriota</taxon>
        <taxon>Stenosarchaea group</taxon>
        <taxon>Halobacteria</taxon>
        <taxon>Halobacteriales</taxon>
        <taxon>Haloferacaceae</taxon>
        <taxon>Halalkaliarchaeum</taxon>
    </lineage>
</organism>
<dbReference type="InterPro" id="IPR048925">
    <property type="entry name" value="RdfA"/>
</dbReference>
<accession>A0A343TGQ4</accession>